<accession>A0A1E5GV84</accession>
<dbReference type="PANTHER" id="PTHR38454:SF1">
    <property type="entry name" value="INTEGRAL MEMBRANE PROTEIN"/>
    <property type="match status" value="1"/>
</dbReference>
<feature type="transmembrane region" description="Helical" evidence="1">
    <location>
        <begin position="384"/>
        <end position="402"/>
    </location>
</feature>
<proteinExistence type="predicted"/>
<feature type="transmembrane region" description="Helical" evidence="1">
    <location>
        <begin position="229"/>
        <end position="253"/>
    </location>
</feature>
<keyword evidence="1" id="KW-0812">Transmembrane</keyword>
<feature type="transmembrane region" description="Helical" evidence="1">
    <location>
        <begin position="142"/>
        <end position="170"/>
    </location>
</feature>
<dbReference type="Proteomes" id="UP000095094">
    <property type="component" value="Unassembled WGS sequence"/>
</dbReference>
<keyword evidence="1" id="KW-0472">Membrane</keyword>
<dbReference type="PATRIC" id="fig|332950.4.peg.1401"/>
<organism evidence="2 3">
    <name type="scientific">Enterococcus termitis</name>
    <dbReference type="NCBI Taxonomy" id="332950"/>
    <lineage>
        <taxon>Bacteria</taxon>
        <taxon>Bacillati</taxon>
        <taxon>Bacillota</taxon>
        <taxon>Bacilli</taxon>
        <taxon>Lactobacillales</taxon>
        <taxon>Enterococcaceae</taxon>
        <taxon>Enterococcus</taxon>
    </lineage>
</organism>
<dbReference type="PANTHER" id="PTHR38454">
    <property type="entry name" value="INTEGRAL MEMBRANE PROTEIN-RELATED"/>
    <property type="match status" value="1"/>
</dbReference>
<dbReference type="OrthoDB" id="9815466at2"/>
<feature type="transmembrane region" description="Helical" evidence="1">
    <location>
        <begin position="16"/>
        <end position="35"/>
    </location>
</feature>
<keyword evidence="3" id="KW-1185">Reference proteome</keyword>
<sequence>MKKQKVVDFLKHNKTGMMLSFALPILIMFITYYTLGIYPGSERSILASDSFSQYAAFHASFKNAMQGKQSFFYSWSSSMGLNFWALSAYYLNGLFTPLVILFDNSAMPDAIYFLTLLKFGASGLSFWVFSHNTYKINRWITVGLSVAYALSAYAIAYGVVVMWLDAFVYLPLIVLGIHRLMDKKKPVLLFVSYLLLFVSNFYMAFMIGLFTFLYVVARTFTDWKLYKKTFLSYLCTSFLAGGASMITILPTILDLKNNGEGLTTIRSFITPDVGAWDLIAKNLVGVYDTSKYESMPFIYIGLIPLIFCLFYFVSRKISLKNKLLYGSLFIILIASIYIYPLNLFWHGMHAPNMFLFRFSFLISFLVILLAGYGIELFEKEDANTLTNIFLATGGVFLLFLLLSNKKRYGVITTQSLVVTIALLVIYLLIWMGYVYRPNLKKWMPILLLIFMSGEALVNSKSILNEFKEDWAYPTKANFSENHDAINSLVEEANQRNENFFRLENLNGSSVNDSFIYGYHGVSMFSSIRNRHSSQYLNALGFRSLGTNLTIQYSNNTLLADTLVGMKYNISTSNLAKFGYKRVAKQDDFMLYENQYAMPLGVFTDDLIYEEDAVKTQTELFNHLADVETEYFDFGEVTLLESENAVVNESVQDGKVIEIGEKEPGQSKVLKWLVTVPAKKQGYFSIVPTDFGEQATSFIKFSVKGREITTRAAEAGQYYNLGYYEEPTSVEITTTIYEGPSTTSIFRPDAVFLDTEKFAESAEKIQSKGVDFKVDGRRAKANISSEKDQVVLTTIPYERGWKVYIDGKKAEIETFKDAFLTVKVPKGNHEIEFVYLPQGFLIGAISCITCIILFALYIWWLSRKSKKELDVTKVEKESGELIE</sequence>
<evidence type="ECO:0000256" key="1">
    <source>
        <dbReference type="SAM" id="Phobius"/>
    </source>
</evidence>
<comment type="caution">
    <text evidence="2">The sequence shown here is derived from an EMBL/GenBank/DDBJ whole genome shotgun (WGS) entry which is preliminary data.</text>
</comment>
<feature type="transmembrane region" description="Helical" evidence="1">
    <location>
        <begin position="442"/>
        <end position="459"/>
    </location>
</feature>
<evidence type="ECO:0000313" key="3">
    <source>
        <dbReference type="Proteomes" id="UP000095094"/>
    </source>
</evidence>
<dbReference type="EMBL" id="MIJY01000012">
    <property type="protein sequence ID" value="OEG16606.1"/>
    <property type="molecule type" value="Genomic_DNA"/>
</dbReference>
<keyword evidence="1" id="KW-1133">Transmembrane helix</keyword>
<feature type="transmembrane region" description="Helical" evidence="1">
    <location>
        <begin position="408"/>
        <end position="430"/>
    </location>
</feature>
<gene>
    <name evidence="2" type="ORF">BCR25_03125</name>
</gene>
<feature type="transmembrane region" description="Helical" evidence="1">
    <location>
        <begin position="71"/>
        <end position="91"/>
    </location>
</feature>
<feature type="transmembrane region" description="Helical" evidence="1">
    <location>
        <begin position="354"/>
        <end position="372"/>
    </location>
</feature>
<feature type="transmembrane region" description="Helical" evidence="1">
    <location>
        <begin position="111"/>
        <end position="130"/>
    </location>
</feature>
<dbReference type="RefSeq" id="WP_069663004.1">
    <property type="nucleotide sequence ID" value="NZ_JBHUJJ010000001.1"/>
</dbReference>
<protein>
    <submittedName>
        <fullName evidence="2">Copper ABC transporter permease</fullName>
    </submittedName>
</protein>
<reference evidence="3" key="1">
    <citation type="submission" date="2016-09" db="EMBL/GenBank/DDBJ databases">
        <authorList>
            <person name="Gulvik C.A."/>
        </authorList>
    </citation>
    <scope>NUCLEOTIDE SEQUENCE [LARGE SCALE GENOMIC DNA]</scope>
    <source>
        <strain evidence="3">LMG 8895</strain>
    </source>
</reference>
<feature type="transmembrane region" description="Helical" evidence="1">
    <location>
        <begin position="839"/>
        <end position="859"/>
    </location>
</feature>
<feature type="transmembrane region" description="Helical" evidence="1">
    <location>
        <begin position="297"/>
        <end position="314"/>
    </location>
</feature>
<feature type="transmembrane region" description="Helical" evidence="1">
    <location>
        <begin position="323"/>
        <end position="342"/>
    </location>
</feature>
<dbReference type="AlphaFoldDB" id="A0A1E5GV84"/>
<dbReference type="InterPro" id="IPR018580">
    <property type="entry name" value="Uncharacterised_YfhO"/>
</dbReference>
<evidence type="ECO:0000313" key="2">
    <source>
        <dbReference type="EMBL" id="OEG16606.1"/>
    </source>
</evidence>
<feature type="transmembrane region" description="Helical" evidence="1">
    <location>
        <begin position="190"/>
        <end position="217"/>
    </location>
</feature>
<name>A0A1E5GV84_9ENTE</name>
<dbReference type="Pfam" id="PF09586">
    <property type="entry name" value="YfhO"/>
    <property type="match status" value="1"/>
</dbReference>